<dbReference type="InterPro" id="IPR012337">
    <property type="entry name" value="RNaseH-like_sf"/>
</dbReference>
<comment type="caution">
    <text evidence="2">The sequence shown here is derived from an EMBL/GenBank/DDBJ whole genome shotgun (WGS) entry which is preliminary data.</text>
</comment>
<keyword evidence="2" id="KW-0548">Nucleotidyltransferase</keyword>
<dbReference type="InterPro" id="IPR036397">
    <property type="entry name" value="RNaseH_sf"/>
</dbReference>
<dbReference type="SUPFAM" id="SSF53098">
    <property type="entry name" value="Ribonuclease H-like"/>
    <property type="match status" value="1"/>
</dbReference>
<feature type="non-terminal residue" evidence="2">
    <location>
        <position position="164"/>
    </location>
</feature>
<dbReference type="Gene3D" id="3.30.420.10">
    <property type="entry name" value="Ribonuclease H-like superfamily/Ribonuclease H"/>
    <property type="match status" value="1"/>
</dbReference>
<evidence type="ECO:0000259" key="1">
    <source>
        <dbReference type="Pfam" id="PF17921"/>
    </source>
</evidence>
<accession>A0A699T235</accession>
<reference evidence="2" key="1">
    <citation type="journal article" date="2019" name="Sci. Rep.">
        <title>Draft genome of Tanacetum cinerariifolium, the natural source of mosquito coil.</title>
        <authorList>
            <person name="Yamashiro T."/>
            <person name="Shiraishi A."/>
            <person name="Satake H."/>
            <person name="Nakayama K."/>
        </authorList>
    </citation>
    <scope>NUCLEOTIDE SEQUENCE</scope>
</reference>
<feature type="domain" description="Integrase zinc-binding" evidence="1">
    <location>
        <begin position="50"/>
        <end position="105"/>
    </location>
</feature>
<dbReference type="InterPro" id="IPR041588">
    <property type="entry name" value="Integrase_H2C2"/>
</dbReference>
<organism evidence="2">
    <name type="scientific">Tanacetum cinerariifolium</name>
    <name type="common">Dalmatian daisy</name>
    <name type="synonym">Chrysanthemum cinerariifolium</name>
    <dbReference type="NCBI Taxonomy" id="118510"/>
    <lineage>
        <taxon>Eukaryota</taxon>
        <taxon>Viridiplantae</taxon>
        <taxon>Streptophyta</taxon>
        <taxon>Embryophyta</taxon>
        <taxon>Tracheophyta</taxon>
        <taxon>Spermatophyta</taxon>
        <taxon>Magnoliopsida</taxon>
        <taxon>eudicotyledons</taxon>
        <taxon>Gunneridae</taxon>
        <taxon>Pentapetalae</taxon>
        <taxon>asterids</taxon>
        <taxon>campanulids</taxon>
        <taxon>Asterales</taxon>
        <taxon>Asteraceae</taxon>
        <taxon>Asteroideae</taxon>
        <taxon>Anthemideae</taxon>
        <taxon>Anthemidinae</taxon>
        <taxon>Tanacetum</taxon>
    </lineage>
</organism>
<dbReference type="EMBL" id="BKCJ011212465">
    <property type="protein sequence ID" value="GFD04535.1"/>
    <property type="molecule type" value="Genomic_DNA"/>
</dbReference>
<feature type="non-terminal residue" evidence="2">
    <location>
        <position position="1"/>
    </location>
</feature>
<dbReference type="PANTHER" id="PTHR47266">
    <property type="entry name" value="ENDONUCLEASE-RELATED"/>
    <property type="match status" value="1"/>
</dbReference>
<keyword evidence="2" id="KW-0808">Transferase</keyword>
<sequence>KAKILEAQSKAFKNASTLAEMLKGLDNQLERKEDGGLYLAERIWVPVYGNLRTLIMNEAHATRYPIHPGADKMYYDLRGLYWWPRMKKDIAMYVSKCLTCSKVKAEHQKPSGLLQQPEIPEWKWENITMDFKALGRQLDLSTAYHPETDGQSERTIQTLEDMLR</sequence>
<proteinExistence type="predicted"/>
<protein>
    <submittedName>
        <fullName evidence="2">Putative reverse transcriptase domain-containing protein</fullName>
    </submittedName>
</protein>
<gene>
    <name evidence="2" type="ORF">Tci_876504</name>
</gene>
<dbReference type="Pfam" id="PF17921">
    <property type="entry name" value="Integrase_H2C2"/>
    <property type="match status" value="1"/>
</dbReference>
<keyword evidence="2" id="KW-0695">RNA-directed DNA polymerase</keyword>
<dbReference type="GO" id="GO:0003676">
    <property type="term" value="F:nucleic acid binding"/>
    <property type="evidence" value="ECO:0007669"/>
    <property type="project" value="InterPro"/>
</dbReference>
<dbReference type="InterPro" id="IPR052160">
    <property type="entry name" value="Gypsy_RT_Integrase-like"/>
</dbReference>
<name>A0A699T235_TANCI</name>
<dbReference type="AlphaFoldDB" id="A0A699T235"/>
<evidence type="ECO:0000313" key="2">
    <source>
        <dbReference type="EMBL" id="GFD04535.1"/>
    </source>
</evidence>
<dbReference type="Gene3D" id="1.10.340.70">
    <property type="match status" value="1"/>
</dbReference>
<dbReference type="GO" id="GO:0003964">
    <property type="term" value="F:RNA-directed DNA polymerase activity"/>
    <property type="evidence" value="ECO:0007669"/>
    <property type="project" value="UniProtKB-KW"/>
</dbReference>